<organism evidence="11 12">
    <name type="scientific">Ascoidea rubescens DSM 1968</name>
    <dbReference type="NCBI Taxonomy" id="1344418"/>
    <lineage>
        <taxon>Eukaryota</taxon>
        <taxon>Fungi</taxon>
        <taxon>Dikarya</taxon>
        <taxon>Ascomycota</taxon>
        <taxon>Saccharomycotina</taxon>
        <taxon>Saccharomycetes</taxon>
        <taxon>Ascoideaceae</taxon>
        <taxon>Ascoidea</taxon>
    </lineage>
</organism>
<evidence type="ECO:0000256" key="7">
    <source>
        <dbReference type="PROSITE-ProRule" id="PRU01240"/>
    </source>
</evidence>
<evidence type="ECO:0000256" key="3">
    <source>
        <dbReference type="ARBA" id="ARBA00022729"/>
    </source>
</evidence>
<dbReference type="InterPro" id="IPR015500">
    <property type="entry name" value="Peptidase_S8_subtilisin-rel"/>
</dbReference>
<feature type="active site" description="Charge relay system" evidence="6 7">
    <location>
        <position position="77"/>
    </location>
</feature>
<dbReference type="InterPro" id="IPR022398">
    <property type="entry name" value="Peptidase_S8_His-AS"/>
</dbReference>
<dbReference type="InterPro" id="IPR023827">
    <property type="entry name" value="Peptidase_S8_Asp-AS"/>
</dbReference>
<dbReference type="Pfam" id="PF06280">
    <property type="entry name" value="fn3_5"/>
    <property type="match status" value="1"/>
</dbReference>
<feature type="domain" description="Peptidase S8/S53" evidence="9">
    <location>
        <begin position="26"/>
        <end position="447"/>
    </location>
</feature>
<dbReference type="PROSITE" id="PS51892">
    <property type="entry name" value="SUBTILASE"/>
    <property type="match status" value="1"/>
</dbReference>
<name>A0A1D2V8F8_9ASCO</name>
<feature type="non-terminal residue" evidence="11">
    <location>
        <position position="1"/>
    </location>
</feature>
<keyword evidence="4 7" id="KW-0378">Hydrolase</keyword>
<protein>
    <submittedName>
        <fullName evidence="11">Subtilisin-like protein</fullName>
    </submittedName>
</protein>
<feature type="non-terminal residue" evidence="11">
    <location>
        <position position="728"/>
    </location>
</feature>
<dbReference type="STRING" id="1344418.A0A1D2V8F8"/>
<proteinExistence type="inferred from homology"/>
<dbReference type="PANTHER" id="PTHR43806">
    <property type="entry name" value="PEPTIDASE S8"/>
    <property type="match status" value="1"/>
</dbReference>
<evidence type="ECO:0000259" key="10">
    <source>
        <dbReference type="Pfam" id="PF06280"/>
    </source>
</evidence>
<keyword evidence="3" id="KW-0732">Signal</keyword>
<dbReference type="PRINTS" id="PR00723">
    <property type="entry name" value="SUBTILISIN"/>
</dbReference>
<dbReference type="InterPro" id="IPR023828">
    <property type="entry name" value="Peptidase_S8_Ser-AS"/>
</dbReference>
<evidence type="ECO:0000313" key="12">
    <source>
        <dbReference type="Proteomes" id="UP000095038"/>
    </source>
</evidence>
<dbReference type="GO" id="GO:0016020">
    <property type="term" value="C:membrane"/>
    <property type="evidence" value="ECO:0007669"/>
    <property type="project" value="InterPro"/>
</dbReference>
<dbReference type="InterPro" id="IPR000209">
    <property type="entry name" value="Peptidase_S8/S53_dom"/>
</dbReference>
<dbReference type="RefSeq" id="XP_020044246.1">
    <property type="nucleotide sequence ID" value="XM_020189559.1"/>
</dbReference>
<feature type="active site" description="Charge relay system" evidence="6 7">
    <location>
        <position position="35"/>
    </location>
</feature>
<dbReference type="GO" id="GO:0004252">
    <property type="term" value="F:serine-type endopeptidase activity"/>
    <property type="evidence" value="ECO:0007669"/>
    <property type="project" value="UniProtKB-UniRule"/>
</dbReference>
<dbReference type="GeneID" id="30963195"/>
<dbReference type="EMBL" id="KV454497">
    <property type="protein sequence ID" value="ODV57939.1"/>
    <property type="molecule type" value="Genomic_DNA"/>
</dbReference>
<keyword evidence="5 7" id="KW-0720">Serine protease</keyword>
<dbReference type="PROSITE" id="PS00138">
    <property type="entry name" value="SUBTILASE_SER"/>
    <property type="match status" value="1"/>
</dbReference>
<evidence type="ECO:0000259" key="9">
    <source>
        <dbReference type="Pfam" id="PF00082"/>
    </source>
</evidence>
<evidence type="ECO:0000313" key="11">
    <source>
        <dbReference type="EMBL" id="ODV57939.1"/>
    </source>
</evidence>
<evidence type="ECO:0000256" key="1">
    <source>
        <dbReference type="ARBA" id="ARBA00011073"/>
    </source>
</evidence>
<evidence type="ECO:0000256" key="5">
    <source>
        <dbReference type="ARBA" id="ARBA00022825"/>
    </source>
</evidence>
<keyword evidence="12" id="KW-1185">Reference proteome</keyword>
<sequence length="728" mass="80084">SLLNQQSYNPHKLTGVDVLHQRGITGQNITIAIIDTGINYNLPSLGGGIGPGFKVEFGRNYVEGALDPNDPIDCEGHGTFISSVIAGQTKDFVGVAPNAKLRVYKVSDCNNQASTQTIIKALTDAANDNPDIISLSLGSYDGFSDSPISLLASNIAQSIPIVLSAGNSGDLGNFYSTAFASNKDIISVGSTNPIQYISWPAKLISSNNQVLDFNYFSKNDTQLNLSGTFPIYYSSQNICNLNLNQFSFQNSFIFSNLNDLSLDPNNINCNLNNLQDKFIFLSSQNPQYYNFSQNPFSLPSSSNVITFHDSVNSWIQKQLSLGNSISLKLSSSDKMTPFPLQSLGAGKMSSFSSWGPTFQNDFYPIISAPGADIFGQNLYNLESRNGTSLSAPYITGVIALYKSLYPNSSPQTIRNKLISTASTLSLFNEFGKSDSNLNAPLNQQGSGLVNAINFVDYSTSILSDPLLVLNDTDHRISNHIITIYNGGCEDVTYLVSHESAATVKARDENWIPSSYFPDYDYSQAIINYSKTCFTLKPGELTDITVDISPPITYSFSDGYLFSGKIVITGSNDEILKIPYMGVELSTNDWSGLEAYCIADNNGTLIDLSENDRIFDIQNRDTFSIYYRILYGSPKFAFDLVSNDYTLQDFTYPPSDNPKWISSLELFDGLSNYSIFSQSSPSRFNDFVYGDVSGLNNIPNFPAGKYQILLRSLKAFGNQDNINDWDLFL</sequence>
<dbReference type="GO" id="GO:0006508">
    <property type="term" value="P:proteolysis"/>
    <property type="evidence" value="ECO:0007669"/>
    <property type="project" value="UniProtKB-KW"/>
</dbReference>
<dbReference type="OrthoDB" id="4090904at2759"/>
<feature type="domain" description="C5a peptidase/Subtilisin-like protease SBT2-like Fn3-like" evidence="10">
    <location>
        <begin position="469"/>
        <end position="580"/>
    </location>
</feature>
<dbReference type="InterPro" id="IPR050131">
    <property type="entry name" value="Peptidase_S8_subtilisin-like"/>
</dbReference>
<dbReference type="AlphaFoldDB" id="A0A1D2V8F8"/>
<dbReference type="InParanoid" id="A0A1D2V8F8"/>
<evidence type="ECO:0000256" key="6">
    <source>
        <dbReference type="PIRSR" id="PIRSR615500-1"/>
    </source>
</evidence>
<accession>A0A1D2V8F8</accession>
<dbReference type="SUPFAM" id="SSF52743">
    <property type="entry name" value="Subtilisin-like"/>
    <property type="match status" value="1"/>
</dbReference>
<evidence type="ECO:0000256" key="2">
    <source>
        <dbReference type="ARBA" id="ARBA00022670"/>
    </source>
</evidence>
<dbReference type="Pfam" id="PF00082">
    <property type="entry name" value="Peptidase_S8"/>
    <property type="match status" value="1"/>
</dbReference>
<dbReference type="Proteomes" id="UP000095038">
    <property type="component" value="Unassembled WGS sequence"/>
</dbReference>
<evidence type="ECO:0000256" key="4">
    <source>
        <dbReference type="ARBA" id="ARBA00022801"/>
    </source>
</evidence>
<dbReference type="PROSITE" id="PS00136">
    <property type="entry name" value="SUBTILASE_ASP"/>
    <property type="match status" value="1"/>
</dbReference>
<dbReference type="PANTHER" id="PTHR43806:SF11">
    <property type="entry name" value="CEREVISIN-RELATED"/>
    <property type="match status" value="1"/>
</dbReference>
<reference evidence="12" key="1">
    <citation type="submission" date="2016-05" db="EMBL/GenBank/DDBJ databases">
        <title>Comparative genomics of biotechnologically important yeasts.</title>
        <authorList>
            <consortium name="DOE Joint Genome Institute"/>
            <person name="Riley R."/>
            <person name="Haridas S."/>
            <person name="Wolfe K.H."/>
            <person name="Lopes M.R."/>
            <person name="Hittinger C.T."/>
            <person name="Goker M."/>
            <person name="Salamov A."/>
            <person name="Wisecaver J."/>
            <person name="Long T.M."/>
            <person name="Aerts A.L."/>
            <person name="Barry K."/>
            <person name="Choi C."/>
            <person name="Clum A."/>
            <person name="Coughlan A.Y."/>
            <person name="Deshpande S."/>
            <person name="Douglass A.P."/>
            <person name="Hanson S.J."/>
            <person name="Klenk H.-P."/>
            <person name="Labutti K."/>
            <person name="Lapidus A."/>
            <person name="Lindquist E."/>
            <person name="Lipzen A."/>
            <person name="Meier-Kolthoff J.P."/>
            <person name="Ohm R.A."/>
            <person name="Otillar R.P."/>
            <person name="Pangilinan J."/>
            <person name="Peng Y."/>
            <person name="Rokas A."/>
            <person name="Rosa C.A."/>
            <person name="Scheuner C."/>
            <person name="Sibirny A.A."/>
            <person name="Slot J.C."/>
            <person name="Stielow J.B."/>
            <person name="Sun H."/>
            <person name="Kurtzman C.P."/>
            <person name="Blackwell M."/>
            <person name="Grigoriev I.V."/>
            <person name="Jeffries T.W."/>
        </authorList>
    </citation>
    <scope>NUCLEOTIDE SEQUENCE [LARGE SCALE GENOMIC DNA]</scope>
    <source>
        <strain evidence="12">DSM 1968</strain>
    </source>
</reference>
<dbReference type="InterPro" id="IPR036852">
    <property type="entry name" value="Peptidase_S8/S53_dom_sf"/>
</dbReference>
<dbReference type="InterPro" id="IPR010435">
    <property type="entry name" value="C5a/SBT2-like_Fn3"/>
</dbReference>
<feature type="active site" description="Charge relay system" evidence="6 7">
    <location>
        <position position="388"/>
    </location>
</feature>
<dbReference type="Gene3D" id="3.40.50.200">
    <property type="entry name" value="Peptidase S8/S53 domain"/>
    <property type="match status" value="2"/>
</dbReference>
<comment type="similarity">
    <text evidence="1 7 8">Belongs to the peptidase S8 family.</text>
</comment>
<gene>
    <name evidence="11" type="ORF">ASCRUDRAFT_18798</name>
</gene>
<evidence type="ECO:0000256" key="8">
    <source>
        <dbReference type="RuleBase" id="RU003355"/>
    </source>
</evidence>
<dbReference type="PROSITE" id="PS00137">
    <property type="entry name" value="SUBTILASE_HIS"/>
    <property type="match status" value="1"/>
</dbReference>
<keyword evidence="2 7" id="KW-0645">Protease</keyword>